<name>A0ABS7KVW0_CLOSR</name>
<evidence type="ECO:0000256" key="1">
    <source>
        <dbReference type="ARBA" id="ARBA00006611"/>
    </source>
</evidence>
<feature type="domain" description="Bacterial type II secretion system protein E" evidence="4">
    <location>
        <begin position="261"/>
        <end position="275"/>
    </location>
</feature>
<dbReference type="Gene3D" id="3.40.50.300">
    <property type="entry name" value="P-loop containing nucleotide triphosphate hydrolases"/>
    <property type="match status" value="1"/>
</dbReference>
<evidence type="ECO:0000313" key="6">
    <source>
        <dbReference type="Proteomes" id="UP001299068"/>
    </source>
</evidence>
<dbReference type="Pfam" id="PF00437">
    <property type="entry name" value="T2SSE"/>
    <property type="match status" value="1"/>
</dbReference>
<keyword evidence="3" id="KW-0067">ATP-binding</keyword>
<sequence>MKEFKIIPLYENGDKVFVATYEENDEGKNFIEFLFGKEAKFINLDKNKFNKLISSIRPDVGEDIEEKIIYKVITQNGSDVHFEPSKDFVIIRARIDGGLVLIGKLRISDYNQILSRVKLNGNMDIAEKRKPQDGKILINNNLGTFDCRISTVPVIYGEKMVIRILYQEKLDYSIEGLKLLDYQLENLKKIVNIKNGMAIISGPTGSGKSSTLYSIISTIKEKDINITTIEDPVECNIEGINQININRKINLGFAEGLRSTLRQDPDVIMVGEIRDEETANMAIRASITGHKVYSTIHTKSSREVFLRLEDMNVKSYLIKDSLVGLISQRLIGCLCSNCKKVCKEIFNDKEYFFYEESGCEECNFTGIKGRRLVCAVHFIDEDIKKRLKNIYLDIELLSNKQMYEVCKTMLFDGIISYRQYKKFIEGEDLIKYEGCKEILL</sequence>
<protein>
    <submittedName>
        <fullName evidence="5">GspE/PulE family protein</fullName>
    </submittedName>
</protein>
<keyword evidence="2" id="KW-0547">Nucleotide-binding</keyword>
<evidence type="ECO:0000313" key="5">
    <source>
        <dbReference type="EMBL" id="MBY0754849.1"/>
    </source>
</evidence>
<dbReference type="InterPro" id="IPR027417">
    <property type="entry name" value="P-loop_NTPase"/>
</dbReference>
<gene>
    <name evidence="5" type="ORF">K5V21_05205</name>
</gene>
<evidence type="ECO:0000256" key="3">
    <source>
        <dbReference type="ARBA" id="ARBA00022840"/>
    </source>
</evidence>
<dbReference type="PANTHER" id="PTHR30258">
    <property type="entry name" value="TYPE II SECRETION SYSTEM PROTEIN GSPE-RELATED"/>
    <property type="match status" value="1"/>
</dbReference>
<evidence type="ECO:0000256" key="2">
    <source>
        <dbReference type="ARBA" id="ARBA00022741"/>
    </source>
</evidence>
<dbReference type="CDD" id="cd01129">
    <property type="entry name" value="PulE-GspE-like"/>
    <property type="match status" value="1"/>
</dbReference>
<evidence type="ECO:0000259" key="4">
    <source>
        <dbReference type="PROSITE" id="PS00662"/>
    </source>
</evidence>
<dbReference type="PANTHER" id="PTHR30258:SF1">
    <property type="entry name" value="PROTEIN TRANSPORT PROTEIN HOFB HOMOLOG"/>
    <property type="match status" value="1"/>
</dbReference>
<comment type="similarity">
    <text evidence="1">Belongs to the GSP E family.</text>
</comment>
<organism evidence="5 6">
    <name type="scientific">Clostridium sardiniense</name>
    <name type="common">Clostridium absonum</name>
    <dbReference type="NCBI Taxonomy" id="29369"/>
    <lineage>
        <taxon>Bacteria</taxon>
        <taxon>Bacillati</taxon>
        <taxon>Bacillota</taxon>
        <taxon>Clostridia</taxon>
        <taxon>Eubacteriales</taxon>
        <taxon>Clostridiaceae</taxon>
        <taxon>Clostridium</taxon>
    </lineage>
</organism>
<dbReference type="PROSITE" id="PS00662">
    <property type="entry name" value="T2SP_E"/>
    <property type="match status" value="1"/>
</dbReference>
<dbReference type="SUPFAM" id="SSF52540">
    <property type="entry name" value="P-loop containing nucleoside triphosphate hydrolases"/>
    <property type="match status" value="1"/>
</dbReference>
<comment type="caution">
    <text evidence="5">The sequence shown here is derived from an EMBL/GenBank/DDBJ whole genome shotgun (WGS) entry which is preliminary data.</text>
</comment>
<keyword evidence="6" id="KW-1185">Reference proteome</keyword>
<dbReference type="Gene3D" id="3.30.450.90">
    <property type="match status" value="1"/>
</dbReference>
<dbReference type="Proteomes" id="UP001299068">
    <property type="component" value="Unassembled WGS sequence"/>
</dbReference>
<dbReference type="InterPro" id="IPR001482">
    <property type="entry name" value="T2SS/T4SS_dom"/>
</dbReference>
<reference evidence="5 6" key="1">
    <citation type="journal article" date="2021" name="Cell Host Microbe">
        <title>in vivo commensal control of Clostridioides difficile virulence.</title>
        <authorList>
            <person name="Girinathan B.P."/>
            <person name="Dibenedetto N."/>
            <person name="Worley J.N."/>
            <person name="Peltier J."/>
            <person name="Arrieta-Ortiz M.L."/>
            <person name="Rupa Christinal Immanuel S."/>
            <person name="Lavin R."/>
            <person name="Delaney M.L."/>
            <person name="Cummins C."/>
            <person name="Hoffmann M."/>
            <person name="Luo Y."/>
            <person name="Gonzalez-Escalona N."/>
            <person name="Allard M."/>
            <person name="Onderdonk A.B."/>
            <person name="Gerber G.K."/>
            <person name="Sonenshein A.L."/>
            <person name="Baliga N."/>
            <person name="Dupuy B."/>
            <person name="Bry L."/>
        </authorList>
    </citation>
    <scope>NUCLEOTIDE SEQUENCE [LARGE SCALE GENOMIC DNA]</scope>
    <source>
        <strain evidence="5 6">DSM 599</strain>
    </source>
</reference>
<proteinExistence type="inferred from homology"/>
<dbReference type="EMBL" id="JAIKTU010000004">
    <property type="protein sequence ID" value="MBY0754849.1"/>
    <property type="molecule type" value="Genomic_DNA"/>
</dbReference>
<accession>A0ABS7KVW0</accession>